<proteinExistence type="predicted"/>
<accession>A0ABP8ZD58</accession>
<dbReference type="InterPro" id="IPR009057">
    <property type="entry name" value="Homeodomain-like_sf"/>
</dbReference>
<evidence type="ECO:0000256" key="2">
    <source>
        <dbReference type="PROSITE-ProRule" id="PRU00335"/>
    </source>
</evidence>
<dbReference type="EMBL" id="BAABLP010000006">
    <property type="protein sequence ID" value="GAA4752489.1"/>
    <property type="molecule type" value="Genomic_DNA"/>
</dbReference>
<name>A0ABP8ZD58_9MICO</name>
<dbReference type="Pfam" id="PF00440">
    <property type="entry name" value="TetR_N"/>
    <property type="match status" value="1"/>
</dbReference>
<keyword evidence="5" id="KW-1185">Reference proteome</keyword>
<dbReference type="Gene3D" id="1.10.357.10">
    <property type="entry name" value="Tetracycline Repressor, domain 2"/>
    <property type="match status" value="1"/>
</dbReference>
<dbReference type="Proteomes" id="UP001500121">
    <property type="component" value="Unassembled WGS sequence"/>
</dbReference>
<dbReference type="PANTHER" id="PTHR30055:SF226">
    <property type="entry name" value="HTH-TYPE TRANSCRIPTIONAL REGULATOR PKSA"/>
    <property type="match status" value="1"/>
</dbReference>
<dbReference type="RefSeq" id="WP_345481766.1">
    <property type="nucleotide sequence ID" value="NZ_BAABLP010000006.1"/>
</dbReference>
<dbReference type="SUPFAM" id="SSF46689">
    <property type="entry name" value="Homeodomain-like"/>
    <property type="match status" value="1"/>
</dbReference>
<reference evidence="5" key="1">
    <citation type="journal article" date="2019" name="Int. J. Syst. Evol. Microbiol.">
        <title>The Global Catalogue of Microorganisms (GCM) 10K type strain sequencing project: providing services to taxonomists for standard genome sequencing and annotation.</title>
        <authorList>
            <consortium name="The Broad Institute Genomics Platform"/>
            <consortium name="The Broad Institute Genome Sequencing Center for Infectious Disease"/>
            <person name="Wu L."/>
            <person name="Ma J."/>
        </authorList>
    </citation>
    <scope>NUCLEOTIDE SEQUENCE [LARGE SCALE GENOMIC DNA]</scope>
    <source>
        <strain evidence="5">JCM 19015</strain>
    </source>
</reference>
<organism evidence="4 5">
    <name type="scientific">Amnibacterium soli</name>
    <dbReference type="NCBI Taxonomy" id="1282736"/>
    <lineage>
        <taxon>Bacteria</taxon>
        <taxon>Bacillati</taxon>
        <taxon>Actinomycetota</taxon>
        <taxon>Actinomycetes</taxon>
        <taxon>Micrococcales</taxon>
        <taxon>Microbacteriaceae</taxon>
        <taxon>Amnibacterium</taxon>
    </lineage>
</organism>
<dbReference type="InterPro" id="IPR050109">
    <property type="entry name" value="HTH-type_TetR-like_transc_reg"/>
</dbReference>
<evidence type="ECO:0000259" key="3">
    <source>
        <dbReference type="PROSITE" id="PS50977"/>
    </source>
</evidence>
<feature type="domain" description="HTH tetR-type" evidence="3">
    <location>
        <begin position="8"/>
        <end position="68"/>
    </location>
</feature>
<evidence type="ECO:0000313" key="5">
    <source>
        <dbReference type="Proteomes" id="UP001500121"/>
    </source>
</evidence>
<comment type="caution">
    <text evidence="4">The sequence shown here is derived from an EMBL/GenBank/DDBJ whole genome shotgun (WGS) entry which is preliminary data.</text>
</comment>
<sequence>MQDRTRELRGSAPLLQSALRQFAAVGFEGASLQRIASDAGLSKSSVLYHFASKEALLDAALRPAVEDLTVLVAHLADHDRDDARPEFIAEFVDYLFEHRLAIAVLISHGQGLAGHAVVDEADALVRRLSECLGGSDSADPGTVRFGVALAGAAFMLVASDRWAPSHVPEEQLRATLVDVLGQLVLDRTPPQPA</sequence>
<feature type="DNA-binding region" description="H-T-H motif" evidence="2">
    <location>
        <begin position="31"/>
        <end position="50"/>
    </location>
</feature>
<gene>
    <name evidence="4" type="ORF">GCM10025783_26610</name>
</gene>
<evidence type="ECO:0000256" key="1">
    <source>
        <dbReference type="ARBA" id="ARBA00023125"/>
    </source>
</evidence>
<dbReference type="PANTHER" id="PTHR30055">
    <property type="entry name" value="HTH-TYPE TRANSCRIPTIONAL REGULATOR RUTR"/>
    <property type="match status" value="1"/>
</dbReference>
<evidence type="ECO:0000313" key="4">
    <source>
        <dbReference type="EMBL" id="GAA4752489.1"/>
    </source>
</evidence>
<keyword evidence="1 2" id="KW-0238">DNA-binding</keyword>
<protein>
    <recommendedName>
        <fullName evidence="3">HTH tetR-type domain-containing protein</fullName>
    </recommendedName>
</protein>
<dbReference type="InterPro" id="IPR001647">
    <property type="entry name" value="HTH_TetR"/>
</dbReference>
<dbReference type="PRINTS" id="PR00455">
    <property type="entry name" value="HTHTETR"/>
</dbReference>
<dbReference type="PROSITE" id="PS50977">
    <property type="entry name" value="HTH_TETR_2"/>
    <property type="match status" value="1"/>
</dbReference>